<dbReference type="PRINTS" id="PR01250">
    <property type="entry name" value="RIBOSOMALL34"/>
</dbReference>
<dbReference type="SMART" id="SM00355">
    <property type="entry name" value="ZnF_C2H2"/>
    <property type="match status" value="5"/>
</dbReference>
<comment type="function">
    <text evidence="23">Deubiquitinase with endodeubiquitinase activity that specifically interacts with and cleaves 'Lys-63'-linked long polyubiquitin chains. Shows only weak activity against 'Lys-11' and 'Lys-48'-linked chains. Plays an important role in genome stability pathways, functioning to prevent spontaneous DNA damage and also promote cellular survival in response to exogenous DNA damage. Modulates the ubiquitination status of replication protein A (RPA) complex proteins in response to replication stress.</text>
</comment>
<evidence type="ECO:0000256" key="3">
    <source>
        <dbReference type="ARBA" id="ARBA00004496"/>
    </source>
</evidence>
<dbReference type="GO" id="GO:0006412">
    <property type="term" value="P:translation"/>
    <property type="evidence" value="ECO:0007669"/>
    <property type="project" value="InterPro"/>
</dbReference>
<comment type="similarity">
    <text evidence="5">Belongs to the peptidase C78 family. ZUFSP subfamily.</text>
</comment>
<reference evidence="26 27" key="1">
    <citation type="journal article" date="2019" name="Philos. Trans. R. Soc. Lond., B, Biol. Sci.">
        <title>Ant behaviour and brain gene expression of defending hosts depend on the ecological success of the intruding social parasite.</title>
        <authorList>
            <person name="Kaur R."/>
            <person name="Stoldt M."/>
            <person name="Jongepier E."/>
            <person name="Feldmeyer B."/>
            <person name="Menzel F."/>
            <person name="Bornberg-Bauer E."/>
            <person name="Foitzik S."/>
        </authorList>
    </citation>
    <scope>NUCLEOTIDE SEQUENCE [LARGE SCALE GENOMIC DNA]</scope>
    <source>
        <tissue evidence="26">Whole body</tissue>
    </source>
</reference>
<dbReference type="EC" id="3.4.19.12" evidence="7"/>
<evidence type="ECO:0000256" key="23">
    <source>
        <dbReference type="ARBA" id="ARBA00045669"/>
    </source>
</evidence>
<evidence type="ECO:0000256" key="18">
    <source>
        <dbReference type="ARBA" id="ARBA00023274"/>
    </source>
</evidence>
<evidence type="ECO:0000256" key="22">
    <source>
        <dbReference type="ARBA" id="ARBA00035333"/>
    </source>
</evidence>
<dbReference type="Gene3D" id="3.30.160.60">
    <property type="entry name" value="Classic Zinc Finger"/>
    <property type="match status" value="1"/>
</dbReference>
<keyword evidence="27" id="KW-1185">Reference proteome</keyword>
<feature type="compositionally biased region" description="Polar residues" evidence="24">
    <location>
        <begin position="205"/>
        <end position="215"/>
    </location>
</feature>
<evidence type="ECO:0000256" key="9">
    <source>
        <dbReference type="ARBA" id="ARBA00022490"/>
    </source>
</evidence>
<evidence type="ECO:0000256" key="2">
    <source>
        <dbReference type="ARBA" id="ARBA00004123"/>
    </source>
</evidence>
<evidence type="ECO:0000256" key="7">
    <source>
        <dbReference type="ARBA" id="ARBA00012759"/>
    </source>
</evidence>
<dbReference type="PANTHER" id="PTHR48153">
    <property type="entry name" value="UFM1-SPECIFIC PROTEASE 2"/>
    <property type="match status" value="1"/>
</dbReference>
<name>A0A4S2KRR5_9HYME</name>
<dbReference type="GO" id="GO:0005634">
    <property type="term" value="C:nucleus"/>
    <property type="evidence" value="ECO:0007669"/>
    <property type="project" value="UniProtKB-SubCell"/>
</dbReference>
<evidence type="ECO:0000256" key="21">
    <source>
        <dbReference type="ARBA" id="ARBA00035227"/>
    </source>
</evidence>
<dbReference type="Proteomes" id="UP000310200">
    <property type="component" value="Unassembled WGS sequence"/>
</dbReference>
<comment type="subunit">
    <text evidence="6">Interacts with RPA1 and RPA2.</text>
</comment>
<keyword evidence="12" id="KW-0863">Zinc-finger</keyword>
<evidence type="ECO:0000256" key="8">
    <source>
        <dbReference type="ARBA" id="ARBA00021993"/>
    </source>
</evidence>
<dbReference type="GO" id="GO:0071567">
    <property type="term" value="F:deUFMylase activity"/>
    <property type="evidence" value="ECO:0007669"/>
    <property type="project" value="UniProtKB-ARBA"/>
</dbReference>
<evidence type="ECO:0000256" key="20">
    <source>
        <dbReference type="ARBA" id="ARBA00031481"/>
    </source>
</evidence>
<dbReference type="InterPro" id="IPR013087">
    <property type="entry name" value="Znf_C2H2_type"/>
</dbReference>
<comment type="subcellular location">
    <subcellularLocation>
        <location evidence="3">Cytoplasm</location>
    </subcellularLocation>
    <subcellularLocation>
        <location evidence="2">Nucleus</location>
    </subcellularLocation>
</comment>
<keyword evidence="15" id="KW-0689">Ribosomal protein</keyword>
<evidence type="ECO:0000256" key="10">
    <source>
        <dbReference type="ARBA" id="ARBA00022723"/>
    </source>
</evidence>
<comment type="caution">
    <text evidence="26">The sequence shown here is derived from an EMBL/GenBank/DDBJ whole genome shotgun (WGS) entry which is preliminary data.</text>
</comment>
<dbReference type="AlphaFoldDB" id="A0A4S2KRR5"/>
<dbReference type="Pfam" id="PF00096">
    <property type="entry name" value="zf-C2H2"/>
    <property type="match status" value="1"/>
</dbReference>
<feature type="compositionally biased region" description="Low complexity" evidence="24">
    <location>
        <begin position="216"/>
        <end position="225"/>
    </location>
</feature>
<comment type="similarity">
    <text evidence="4">Belongs to the eukaryotic ribosomal protein eL34 family.</text>
</comment>
<dbReference type="GO" id="GO:0005840">
    <property type="term" value="C:ribosome"/>
    <property type="evidence" value="ECO:0007669"/>
    <property type="project" value="UniProtKB-KW"/>
</dbReference>
<gene>
    <name evidence="26" type="ORF">DBV15_07088</name>
</gene>
<evidence type="ECO:0000256" key="6">
    <source>
        <dbReference type="ARBA" id="ARBA00011274"/>
    </source>
</evidence>
<dbReference type="PROSITE" id="PS00028">
    <property type="entry name" value="ZINC_FINGER_C2H2_1"/>
    <property type="match status" value="1"/>
</dbReference>
<feature type="domain" description="C2H2-type" evidence="25">
    <location>
        <begin position="330"/>
        <end position="351"/>
    </location>
</feature>
<evidence type="ECO:0000256" key="14">
    <source>
        <dbReference type="ARBA" id="ARBA00022833"/>
    </source>
</evidence>
<keyword evidence="9" id="KW-0963">Cytoplasm</keyword>
<dbReference type="STRING" id="300112.A0A4S2KRR5"/>
<feature type="compositionally biased region" description="Low complexity" evidence="24">
    <location>
        <begin position="235"/>
        <end position="255"/>
    </location>
</feature>
<organism evidence="26 27">
    <name type="scientific">Temnothorax longispinosus</name>
    <dbReference type="NCBI Taxonomy" id="300112"/>
    <lineage>
        <taxon>Eukaryota</taxon>
        <taxon>Metazoa</taxon>
        <taxon>Ecdysozoa</taxon>
        <taxon>Arthropoda</taxon>
        <taxon>Hexapoda</taxon>
        <taxon>Insecta</taxon>
        <taxon>Pterygota</taxon>
        <taxon>Neoptera</taxon>
        <taxon>Endopterygota</taxon>
        <taxon>Hymenoptera</taxon>
        <taxon>Apocrita</taxon>
        <taxon>Aculeata</taxon>
        <taxon>Formicoidea</taxon>
        <taxon>Formicidae</taxon>
        <taxon>Myrmicinae</taxon>
        <taxon>Temnothorax</taxon>
    </lineage>
</organism>
<feature type="region of interest" description="Disordered" evidence="24">
    <location>
        <begin position="190"/>
        <end position="268"/>
    </location>
</feature>
<keyword evidence="16" id="KW-0007">Acetylation</keyword>
<evidence type="ECO:0000256" key="1">
    <source>
        <dbReference type="ARBA" id="ARBA00000707"/>
    </source>
</evidence>
<dbReference type="Gene3D" id="3.90.70.130">
    <property type="match status" value="1"/>
</dbReference>
<evidence type="ECO:0000256" key="4">
    <source>
        <dbReference type="ARBA" id="ARBA00009875"/>
    </source>
</evidence>
<evidence type="ECO:0000256" key="17">
    <source>
        <dbReference type="ARBA" id="ARBA00023242"/>
    </source>
</evidence>
<dbReference type="PANTHER" id="PTHR48153:SF4">
    <property type="entry name" value="UBIQUITIN CARBOXYL-TERMINAL HYDROLASE MUG105"/>
    <property type="match status" value="1"/>
</dbReference>
<comment type="catalytic activity">
    <reaction evidence="1">
        <text>Thiol-dependent hydrolysis of ester, thioester, amide, peptide and isopeptide bonds formed by the C-terminal Gly of ubiquitin (a 76-residue protein attached to proteins as an intracellular targeting signal).</text>
        <dbReference type="EC" id="3.4.19.12"/>
    </reaction>
</comment>
<evidence type="ECO:0000256" key="12">
    <source>
        <dbReference type="ARBA" id="ARBA00022771"/>
    </source>
</evidence>
<evidence type="ECO:0000256" key="5">
    <source>
        <dbReference type="ARBA" id="ARBA00010469"/>
    </source>
</evidence>
<protein>
    <recommendedName>
        <fullName evidence="21">Large ribosomal subunit protein eL34</fullName>
        <ecNumber evidence="7">3.4.19.12</ecNumber>
    </recommendedName>
    <alternativeName>
        <fullName evidence="22">60S ribosomal protein L34</fullName>
    </alternativeName>
    <alternativeName>
        <fullName evidence="20">Lys-63-specific deubiquitinase ZUFSP</fullName>
    </alternativeName>
    <alternativeName>
        <fullName evidence="19">Zinc finger with UFM1-specific peptidase domain protein</fullName>
    </alternativeName>
    <alternativeName>
        <fullName evidence="8">Zinc finger-containing ubiquitin peptidase 1</fullName>
    </alternativeName>
</protein>
<dbReference type="InterPro" id="IPR008195">
    <property type="entry name" value="Ribosomal_eL34"/>
</dbReference>
<dbReference type="GO" id="GO:1990904">
    <property type="term" value="C:ribonucleoprotein complex"/>
    <property type="evidence" value="ECO:0007669"/>
    <property type="project" value="UniProtKB-KW"/>
</dbReference>
<dbReference type="Pfam" id="PF01199">
    <property type="entry name" value="Ribosomal_L34e"/>
    <property type="match status" value="1"/>
</dbReference>
<dbReference type="InterPro" id="IPR038562">
    <property type="entry name" value="Ribosomal_eL34_C_sf"/>
</dbReference>
<dbReference type="GO" id="GO:0003735">
    <property type="term" value="F:structural constituent of ribosome"/>
    <property type="evidence" value="ECO:0007669"/>
    <property type="project" value="InterPro"/>
</dbReference>
<keyword evidence="14" id="KW-0862">Zinc</keyword>
<dbReference type="Gene3D" id="6.20.340.10">
    <property type="match status" value="1"/>
</dbReference>
<evidence type="ECO:0000313" key="26">
    <source>
        <dbReference type="EMBL" id="TGZ52601.1"/>
    </source>
</evidence>
<dbReference type="GO" id="GO:0004843">
    <property type="term" value="F:cysteine-type deubiquitinase activity"/>
    <property type="evidence" value="ECO:0007669"/>
    <property type="project" value="UniProtKB-EC"/>
</dbReference>
<evidence type="ECO:0000256" key="11">
    <source>
        <dbReference type="ARBA" id="ARBA00022737"/>
    </source>
</evidence>
<keyword evidence="13" id="KW-0378">Hydrolase</keyword>
<dbReference type="InterPro" id="IPR012462">
    <property type="entry name" value="UFSP1/2_DUB_cat"/>
</dbReference>
<dbReference type="GO" id="GO:0005737">
    <property type="term" value="C:cytoplasm"/>
    <property type="evidence" value="ECO:0007669"/>
    <property type="project" value="UniProtKB-SubCell"/>
</dbReference>
<sequence>MASSKPPEMNYTCEICGLEGFNDEEMRSHMVQYHLQGAANCPFCDLGEISPTEMLVHVNSAHLDYLTPSLINPIKRKTRLEISMFSPGPDLFACVALNCDISDQLKSHPGCTRTDLRRLQNPPRRDKRVGEAGLKPLKLFMWQMAKKRQRAKERERDLLTEITPENDLMAFIDDDSLMDEHNRRDECRALSPSMSLRPPHLQNGWGCSSLGQRVKQQQQQQQQQQLSSRKPDVQVANPNVNNNNNNNNSNNANAVLEGAAGQGSPLRSGLNLQLRSHASPKLPVQECPMCPYSSDSPLRLEEHINRQHFDLTSPSFPPDSPPSRDGVFNCPLCVTSFPNSSDLELHVNIEHKDILSPANGTSSQSDTATVGSDSTPACPVCLSTLFKNNDDLMAHIEEHFSKKSTPSPVTPDVSTDRLLAKDMERREKEVRKLREQREFEMLRAQYGMDNQGNFREQSVTNMQRAVYAGEMTVADFFERQIELRVAESSGIDDGSSCTRGLVPKVRAISQACSNVVNTWMCSTVDHYASTYGDKGWGCGYRNMQMLISSLLQHTGYNDLVYKAWSSGAGGNSSTENPLRSSMPSISRLQKMIEWAWAQGFDIQGAEQLGGKLVNTRKWIGATEVFTLLSSLRIKCQLVDFHRPTSADGGHPELFNWVLQYFQRCEEFKPPLYLQHQGHSRTIMGVEQLRDGSITMLVLDPSHSPAQMTHFNSTSSAPGAMRLVRKSTAAMKARQYQVVAVTGTMDTEAQYQQSKVLRSMRVPQDSVRTPGGKLVYQYLKKPKKIPRCGQCKDKLRGIQPARPMERSRMCRRKKTVKRVYGGVLCHKCVKESLHDNQLKSIPSKVLPSKIGIEFAYQSEGSRVQLLKG</sequence>
<evidence type="ECO:0000256" key="19">
    <source>
        <dbReference type="ARBA" id="ARBA00029662"/>
    </source>
</evidence>
<evidence type="ECO:0000256" key="16">
    <source>
        <dbReference type="ARBA" id="ARBA00022990"/>
    </source>
</evidence>
<keyword evidence="10" id="KW-0479">Metal-binding</keyword>
<proteinExistence type="inferred from homology"/>
<accession>A0A4S2KRR5</accession>
<evidence type="ECO:0000256" key="24">
    <source>
        <dbReference type="SAM" id="MobiDB-lite"/>
    </source>
</evidence>
<evidence type="ECO:0000259" key="25">
    <source>
        <dbReference type="PROSITE" id="PS00028"/>
    </source>
</evidence>
<keyword evidence="11" id="KW-0677">Repeat</keyword>
<dbReference type="Pfam" id="PF07910">
    <property type="entry name" value="Peptidase_C78"/>
    <property type="match status" value="1"/>
</dbReference>
<dbReference type="GO" id="GO:0008270">
    <property type="term" value="F:zinc ion binding"/>
    <property type="evidence" value="ECO:0007669"/>
    <property type="project" value="UniProtKB-KW"/>
</dbReference>
<dbReference type="FunFam" id="3.90.70.130:FF:000002">
    <property type="entry name" value="Zinc finger containing ubiquitin peptidase 1"/>
    <property type="match status" value="1"/>
</dbReference>
<keyword evidence="18" id="KW-0687">Ribonucleoprotein</keyword>
<keyword evidence="17" id="KW-0539">Nucleus</keyword>
<evidence type="ECO:0000256" key="15">
    <source>
        <dbReference type="ARBA" id="ARBA00022980"/>
    </source>
</evidence>
<dbReference type="EMBL" id="QBLH01001220">
    <property type="protein sequence ID" value="TGZ52601.1"/>
    <property type="molecule type" value="Genomic_DNA"/>
</dbReference>
<evidence type="ECO:0000313" key="27">
    <source>
        <dbReference type="Proteomes" id="UP000310200"/>
    </source>
</evidence>
<evidence type="ECO:0000256" key="13">
    <source>
        <dbReference type="ARBA" id="ARBA00022801"/>
    </source>
</evidence>